<feature type="transmembrane region" description="Helical" evidence="1">
    <location>
        <begin position="5"/>
        <end position="25"/>
    </location>
</feature>
<evidence type="ECO:0008006" key="4">
    <source>
        <dbReference type="Google" id="ProtNLM"/>
    </source>
</evidence>
<keyword evidence="3" id="KW-1185">Reference proteome</keyword>
<protein>
    <recommendedName>
        <fullName evidence="4">YD repeat (Two copies)</fullName>
    </recommendedName>
</protein>
<name>A0A2X4XLY7_9GAMM</name>
<accession>A0A2X4XLY7</accession>
<gene>
    <name evidence="2" type="ORF">NCTC12151_01810</name>
</gene>
<dbReference type="RefSeq" id="WP_111740339.1">
    <property type="nucleotide sequence ID" value="NZ_LR698987.1"/>
</dbReference>
<dbReference type="EMBL" id="LS483470">
    <property type="protein sequence ID" value="SQI40935.1"/>
    <property type="molecule type" value="Genomic_DNA"/>
</dbReference>
<dbReference type="Proteomes" id="UP000249005">
    <property type="component" value="Chromosome 1"/>
</dbReference>
<sequence>MKKRYLAYVVCPLLVIGIFIFTIFMPKEATAEEKALLQENILYSNSTILGEGDNFLRVKNAKSAKIKMANKQGDMDTLREVYFDKDGSVNTLTIYGQDHKVVQSIQKTNRGWTSETRNYLTDETGRIIISHGINGDTTHFFYNKKNQIIRSKSKKVASTFSYDSDGHLVEIVRTASYSSMYGDEEEKNRVQFFYQEGTLSKQVVTTTYGSDANPISVSLTETPLSSDQYGNWLSIESIVEQSNQPSTRPVSMAYDIAYW</sequence>
<organism evidence="2 3">
    <name type="scientific">Leminorella richardii</name>
    <dbReference type="NCBI Taxonomy" id="158841"/>
    <lineage>
        <taxon>Bacteria</taxon>
        <taxon>Pseudomonadati</taxon>
        <taxon>Pseudomonadota</taxon>
        <taxon>Gammaproteobacteria</taxon>
        <taxon>Enterobacterales</taxon>
        <taxon>Budviciaceae</taxon>
        <taxon>Leminorella</taxon>
    </lineage>
</organism>
<dbReference type="Gene3D" id="2.180.10.10">
    <property type="entry name" value="RHS repeat-associated core"/>
    <property type="match status" value="1"/>
</dbReference>
<evidence type="ECO:0000313" key="3">
    <source>
        <dbReference type="Proteomes" id="UP000249005"/>
    </source>
</evidence>
<dbReference type="AlphaFoldDB" id="A0A2X4XLY7"/>
<evidence type="ECO:0000256" key="1">
    <source>
        <dbReference type="SAM" id="Phobius"/>
    </source>
</evidence>
<keyword evidence="1" id="KW-0812">Transmembrane</keyword>
<dbReference type="KEGG" id="lri:NCTC12151_01810"/>
<keyword evidence="1" id="KW-1133">Transmembrane helix</keyword>
<proteinExistence type="predicted"/>
<keyword evidence="1" id="KW-0472">Membrane</keyword>
<reference evidence="2 3" key="1">
    <citation type="submission" date="2018-06" db="EMBL/GenBank/DDBJ databases">
        <authorList>
            <consortium name="Pathogen Informatics"/>
            <person name="Doyle S."/>
        </authorList>
    </citation>
    <scope>NUCLEOTIDE SEQUENCE [LARGE SCALE GENOMIC DNA]</scope>
    <source>
        <strain evidence="2 3">NCTC12151</strain>
    </source>
</reference>
<evidence type="ECO:0000313" key="2">
    <source>
        <dbReference type="EMBL" id="SQI40935.1"/>
    </source>
</evidence>